<keyword evidence="2 5" id="KW-0808">Transferase</keyword>
<feature type="region of interest" description="Disordered" evidence="4">
    <location>
        <begin position="1"/>
        <end position="22"/>
    </location>
</feature>
<feature type="active site" description="Amidino-cysteine intermediate" evidence="3">
    <location>
        <position position="361"/>
    </location>
</feature>
<organism evidence="5 6">
    <name type="scientific">Nocardiopsis mwathae</name>
    <dbReference type="NCBI Taxonomy" id="1472723"/>
    <lineage>
        <taxon>Bacteria</taxon>
        <taxon>Bacillati</taxon>
        <taxon>Actinomycetota</taxon>
        <taxon>Actinomycetes</taxon>
        <taxon>Streptosporangiales</taxon>
        <taxon>Nocardiopsidaceae</taxon>
        <taxon>Nocardiopsis</taxon>
    </lineage>
</organism>
<evidence type="ECO:0000256" key="1">
    <source>
        <dbReference type="ARBA" id="ARBA00006943"/>
    </source>
</evidence>
<sequence length="377" mass="42365">MPVRPSPQTASPGAAPATARPTVASYNEWDPLEEVIVGTARGAARVAFEPALAAYYPLGDPERNFGGAPFPQEDIDRAERQLDAFALRLEKEGVTVRRPEPVMHHEGYTTPDFAAANGHAQTCPRDVLLVIGDRIIEVPMAQRGRFFEYRAYRRLVKEYFAAGAQWVAAPRPQLAEETYVPGYTTEDTYYDFADHPALTEFEPLFDAASFTRCGRDIFCQPDVVTNRFGIDWLRRYLGPEFNVHIVQFSDRYPQHIDTTLVPLRPGLALTNPERPFKDDMADFFTESGWRLVDAVPSVRTGPPSTRDVSNWISTNILMLNPETAVVEAAEEPLTDLFRSLGIDVIECEFDAVFRFGGSFHCCTLDIRRQGELQSYFG</sequence>
<dbReference type="AlphaFoldDB" id="A0A7X0D833"/>
<evidence type="ECO:0000256" key="2">
    <source>
        <dbReference type="ARBA" id="ARBA00022679"/>
    </source>
</evidence>
<evidence type="ECO:0000256" key="4">
    <source>
        <dbReference type="SAM" id="MobiDB-lite"/>
    </source>
</evidence>
<evidence type="ECO:0000313" key="5">
    <source>
        <dbReference type="EMBL" id="MBB6175128.1"/>
    </source>
</evidence>
<dbReference type="EC" id="2.1.4.1" evidence="5"/>
<feature type="active site" evidence="3">
    <location>
        <position position="255"/>
    </location>
</feature>
<dbReference type="GO" id="GO:0006601">
    <property type="term" value="P:creatine biosynthetic process"/>
    <property type="evidence" value="ECO:0007669"/>
    <property type="project" value="TreeGrafter"/>
</dbReference>
<dbReference type="SUPFAM" id="SSF55909">
    <property type="entry name" value="Pentein"/>
    <property type="match status" value="1"/>
</dbReference>
<name>A0A7X0D833_9ACTN</name>
<reference evidence="5 6" key="1">
    <citation type="submission" date="2020-08" db="EMBL/GenBank/DDBJ databases">
        <title>Sequencing the genomes of 1000 actinobacteria strains.</title>
        <authorList>
            <person name="Klenk H.-P."/>
        </authorList>
    </citation>
    <scope>NUCLEOTIDE SEQUENCE [LARGE SCALE GENOMIC DNA]</scope>
    <source>
        <strain evidence="5 6">DSM 46659</strain>
    </source>
</reference>
<comment type="caution">
    <text evidence="5">The sequence shown here is derived from an EMBL/GenBank/DDBJ whole genome shotgun (WGS) entry which is preliminary data.</text>
</comment>
<feature type="active site" evidence="3">
    <location>
        <position position="206"/>
    </location>
</feature>
<dbReference type="GO" id="GO:0015068">
    <property type="term" value="F:glycine amidinotransferase activity"/>
    <property type="evidence" value="ECO:0007669"/>
    <property type="project" value="UniProtKB-EC"/>
</dbReference>
<dbReference type="Gene3D" id="3.75.10.10">
    <property type="entry name" value="L-arginine/glycine Amidinotransferase, Chain A"/>
    <property type="match status" value="1"/>
</dbReference>
<dbReference type="RefSeq" id="WP_184079600.1">
    <property type="nucleotide sequence ID" value="NZ_JACHDS010000001.1"/>
</dbReference>
<comment type="similarity">
    <text evidence="1">Belongs to the amidinotransferase family.</text>
</comment>
<dbReference type="EMBL" id="JACHDS010000001">
    <property type="protein sequence ID" value="MBB6175128.1"/>
    <property type="molecule type" value="Genomic_DNA"/>
</dbReference>
<evidence type="ECO:0000313" key="6">
    <source>
        <dbReference type="Proteomes" id="UP000546642"/>
    </source>
</evidence>
<protein>
    <submittedName>
        <fullName evidence="5">Glycine amidinotransferase</fullName>
        <ecNumber evidence="5">2.1.4.1</ecNumber>
    </submittedName>
</protein>
<proteinExistence type="inferred from homology"/>
<dbReference type="Proteomes" id="UP000546642">
    <property type="component" value="Unassembled WGS sequence"/>
</dbReference>
<accession>A0A7X0D833</accession>
<feature type="compositionally biased region" description="Polar residues" evidence="4">
    <location>
        <begin position="1"/>
        <end position="11"/>
    </location>
</feature>
<dbReference type="PANTHER" id="PTHR10488:SF1">
    <property type="entry name" value="GLYCINE AMIDINOTRANSFERASE, MITOCHONDRIAL"/>
    <property type="match status" value="1"/>
</dbReference>
<evidence type="ECO:0000256" key="3">
    <source>
        <dbReference type="PIRSR" id="PIRSR633195-1"/>
    </source>
</evidence>
<gene>
    <name evidence="5" type="ORF">HNR23_005188</name>
</gene>
<dbReference type="InterPro" id="IPR033195">
    <property type="entry name" value="AmidinoTrfase"/>
</dbReference>
<dbReference type="PANTHER" id="PTHR10488">
    <property type="entry name" value="GLYCINE AMIDINOTRANSFERASE, MITOCHONDRIAL"/>
    <property type="match status" value="1"/>
</dbReference>
<keyword evidence="6" id="KW-1185">Reference proteome</keyword>